<dbReference type="Proteomes" id="UP000277766">
    <property type="component" value="Unassembled WGS sequence"/>
</dbReference>
<organism evidence="1 2">
    <name type="scientific">Deinococcus radiophilus</name>
    <dbReference type="NCBI Taxonomy" id="32062"/>
    <lineage>
        <taxon>Bacteria</taxon>
        <taxon>Thermotogati</taxon>
        <taxon>Deinococcota</taxon>
        <taxon>Deinococci</taxon>
        <taxon>Deinococcales</taxon>
        <taxon>Deinococcaceae</taxon>
        <taxon>Deinococcus</taxon>
    </lineage>
</organism>
<keyword evidence="2" id="KW-1185">Reference proteome</keyword>
<comment type="caution">
    <text evidence="1">The sequence shown here is derived from an EMBL/GenBank/DDBJ whole genome shotgun (WGS) entry which is preliminary data.</text>
</comment>
<gene>
    <name evidence="1" type="ORF">EJ104_11445</name>
</gene>
<dbReference type="OrthoDB" id="70048at2"/>
<dbReference type="EMBL" id="RXPE01000031">
    <property type="protein sequence ID" value="RTR25312.1"/>
    <property type="molecule type" value="Genomic_DNA"/>
</dbReference>
<evidence type="ECO:0000313" key="2">
    <source>
        <dbReference type="Proteomes" id="UP000277766"/>
    </source>
</evidence>
<sequence>MTQYTIKATVDQKGRLVLPAEIARHFTAGQELEITLPTEPENPFLSAVGILPKLPGGNLTFIRNLREHGA</sequence>
<reference evidence="1 2" key="1">
    <citation type="submission" date="2018-12" db="EMBL/GenBank/DDBJ databases">
        <title>Deinococcus radiophilus ATCC 27603 genome sequencing and assembly.</title>
        <authorList>
            <person name="Maclea K.S."/>
            <person name="Maynard C.R."/>
        </authorList>
    </citation>
    <scope>NUCLEOTIDE SEQUENCE [LARGE SCALE GENOMIC DNA]</scope>
    <source>
        <strain evidence="1 2">ATCC 27603</strain>
    </source>
</reference>
<accession>A0A431VQ33</accession>
<protein>
    <submittedName>
        <fullName evidence="1">AbrB/MazE/SpoVT family DNA-binding domain-containing protein</fullName>
    </submittedName>
</protein>
<proteinExistence type="predicted"/>
<name>A0A431VQ33_9DEIO</name>
<dbReference type="RefSeq" id="WP_126352939.1">
    <property type="nucleotide sequence ID" value="NZ_CP086385.1"/>
</dbReference>
<dbReference type="AlphaFoldDB" id="A0A431VQ33"/>
<evidence type="ECO:0000313" key="1">
    <source>
        <dbReference type="EMBL" id="RTR25312.1"/>
    </source>
</evidence>
<keyword evidence="1" id="KW-0238">DNA-binding</keyword>
<dbReference type="GO" id="GO:0003677">
    <property type="term" value="F:DNA binding"/>
    <property type="evidence" value="ECO:0007669"/>
    <property type="project" value="UniProtKB-KW"/>
</dbReference>